<dbReference type="InterPro" id="IPR035179">
    <property type="entry name" value="DUF5314"/>
</dbReference>
<accession>I2GZ07</accession>
<reference evidence="1 2" key="1">
    <citation type="journal article" date="2011" name="Proc. Natl. Acad. Sci. U.S.A.">
        <title>Evolutionary erosion of yeast sex chromosomes by mating-type switching accidents.</title>
        <authorList>
            <person name="Gordon J.L."/>
            <person name="Armisen D."/>
            <person name="Proux-Wera E."/>
            <person name="Oheigeartaigh S.S."/>
            <person name="Byrne K.P."/>
            <person name="Wolfe K.H."/>
        </authorList>
    </citation>
    <scope>NUCLEOTIDE SEQUENCE [LARGE SCALE GENOMIC DNA]</scope>
    <source>
        <strain evidence="2">ATCC 34711 / CBS 6284 / DSM 70876 / NBRC 10599 / NRRL Y-10934 / UCD 77-7</strain>
    </source>
</reference>
<proteinExistence type="predicted"/>
<dbReference type="Pfam" id="PF17241">
    <property type="entry name" value="Retrotran_gag_4"/>
    <property type="match status" value="1"/>
</dbReference>
<protein>
    <submittedName>
        <fullName evidence="1">Uncharacterized protein</fullName>
    </submittedName>
</protein>
<sequence>MSFTVKTSSGKIIDLKDNYTFIQGKKYYLVDECYMDLEEDNPQDFIQIKEKLNNPKNLIPKVKNKLGTTGSFHIWYRDIILYVYRLDKFWYQYMTKGNFDKNFLTASQRDVNYIELKKMMSIALCILLFTTSTPKYQTRLKLHFGKVLKNMNGHKMFLWIRNDLFSQNFITIQQTLGEIIYTCSTIGCNKKVLEEKIQQLTEELKYPSKVEWLVLDQLKSTDAVKLLIERGSYWGNIRRNLINEIYNQ</sequence>
<dbReference type="GeneID" id="14493841"/>
<organism evidence="1 2">
    <name type="scientific">Henningerozyma blattae (strain ATCC 34711 / CBS 6284 / DSM 70876 / NBRC 10599 / NRRL Y-10934 / UCD 77-7)</name>
    <name type="common">Yeast</name>
    <name type="synonym">Tetrapisispora blattae</name>
    <dbReference type="NCBI Taxonomy" id="1071380"/>
    <lineage>
        <taxon>Eukaryota</taxon>
        <taxon>Fungi</taxon>
        <taxon>Dikarya</taxon>
        <taxon>Ascomycota</taxon>
        <taxon>Saccharomycotina</taxon>
        <taxon>Saccharomycetes</taxon>
        <taxon>Saccharomycetales</taxon>
        <taxon>Saccharomycetaceae</taxon>
        <taxon>Henningerozyma</taxon>
    </lineage>
</organism>
<dbReference type="KEGG" id="tbl:TBLA_0B05270"/>
<keyword evidence="2" id="KW-1185">Reference proteome</keyword>
<dbReference type="HOGENOM" id="CLU_1120753_0_0_1"/>
<name>I2GZ07_HENB6</name>
<dbReference type="EMBL" id="HE806317">
    <property type="protein sequence ID" value="CCH59359.1"/>
    <property type="molecule type" value="Genomic_DNA"/>
</dbReference>
<dbReference type="AlphaFoldDB" id="I2GZ07"/>
<gene>
    <name evidence="1" type="primary">TBLA0B05270</name>
    <name evidence="1" type="ORF">TBLA_0B05270</name>
</gene>
<dbReference type="RefSeq" id="XP_004178878.1">
    <property type="nucleotide sequence ID" value="XM_004178830.1"/>
</dbReference>
<dbReference type="InParanoid" id="I2GZ07"/>
<evidence type="ECO:0000313" key="1">
    <source>
        <dbReference type="EMBL" id="CCH59359.1"/>
    </source>
</evidence>
<evidence type="ECO:0000313" key="2">
    <source>
        <dbReference type="Proteomes" id="UP000002866"/>
    </source>
</evidence>
<dbReference type="Proteomes" id="UP000002866">
    <property type="component" value="Chromosome 2"/>
</dbReference>